<keyword evidence="4" id="KW-0862">Zinc</keyword>
<feature type="compositionally biased region" description="Polar residues" evidence="5">
    <location>
        <begin position="83"/>
        <end position="98"/>
    </location>
</feature>
<feature type="compositionally biased region" description="Polar residues" evidence="5">
    <location>
        <begin position="443"/>
        <end position="452"/>
    </location>
</feature>
<feature type="domain" description="C3H1-type" evidence="7">
    <location>
        <begin position="259"/>
        <end position="287"/>
    </location>
</feature>
<dbReference type="InterPro" id="IPR012677">
    <property type="entry name" value="Nucleotide-bd_a/b_plait_sf"/>
</dbReference>
<dbReference type="GO" id="GO:0003723">
    <property type="term" value="F:RNA binding"/>
    <property type="evidence" value="ECO:0007669"/>
    <property type="project" value="UniProtKB-UniRule"/>
</dbReference>
<dbReference type="CDD" id="cd12257">
    <property type="entry name" value="RRM1_RBM26_like"/>
    <property type="match status" value="1"/>
</dbReference>
<evidence type="ECO:0000256" key="1">
    <source>
        <dbReference type="ARBA" id="ARBA00022884"/>
    </source>
</evidence>
<keyword evidence="1 3" id="KW-0694">RNA-binding</keyword>
<dbReference type="GO" id="GO:0008270">
    <property type="term" value="F:zinc ion binding"/>
    <property type="evidence" value="ECO:0007669"/>
    <property type="project" value="UniProtKB-KW"/>
</dbReference>
<evidence type="ECO:0000256" key="4">
    <source>
        <dbReference type="PROSITE-ProRule" id="PRU00723"/>
    </source>
</evidence>
<proteinExistence type="predicted"/>
<evidence type="ECO:0000256" key="2">
    <source>
        <dbReference type="ARBA" id="ARBA00043866"/>
    </source>
</evidence>
<evidence type="ECO:0000259" key="7">
    <source>
        <dbReference type="PROSITE" id="PS50103"/>
    </source>
</evidence>
<name>A0A9P4IIF8_9PEZI</name>
<evidence type="ECO:0000313" key="8">
    <source>
        <dbReference type="EMBL" id="KAF2101699.1"/>
    </source>
</evidence>
<dbReference type="InterPro" id="IPR002483">
    <property type="entry name" value="PWI_dom"/>
</dbReference>
<comment type="caution">
    <text evidence="8">The sequence shown here is derived from an EMBL/GenBank/DDBJ whole genome shotgun (WGS) entry which is preliminary data.</text>
</comment>
<feature type="compositionally biased region" description="Basic and acidic residues" evidence="5">
    <location>
        <begin position="325"/>
        <end position="340"/>
    </location>
</feature>
<dbReference type="InterPro" id="IPR000504">
    <property type="entry name" value="RRM_dom"/>
</dbReference>
<dbReference type="Gene3D" id="1.20.1390.10">
    <property type="entry name" value="PWI domain"/>
    <property type="match status" value="1"/>
</dbReference>
<gene>
    <name evidence="8" type="ORF">NA57DRAFT_73138</name>
</gene>
<feature type="compositionally biased region" description="Polar residues" evidence="5">
    <location>
        <begin position="310"/>
        <end position="322"/>
    </location>
</feature>
<feature type="region of interest" description="Disordered" evidence="5">
    <location>
        <begin position="519"/>
        <end position="559"/>
    </location>
</feature>
<protein>
    <submittedName>
        <fullName evidence="8">Uncharacterized protein</fullName>
    </submittedName>
</protein>
<dbReference type="EMBL" id="ML978123">
    <property type="protein sequence ID" value="KAF2101699.1"/>
    <property type="molecule type" value="Genomic_DNA"/>
</dbReference>
<dbReference type="Proteomes" id="UP000799772">
    <property type="component" value="Unassembled WGS sequence"/>
</dbReference>
<keyword evidence="9" id="KW-1185">Reference proteome</keyword>
<feature type="domain" description="RRM" evidence="6">
    <location>
        <begin position="356"/>
        <end position="428"/>
    </location>
</feature>
<feature type="compositionally biased region" description="Basic and acidic residues" evidence="5">
    <location>
        <begin position="130"/>
        <end position="152"/>
    </location>
</feature>
<dbReference type="OrthoDB" id="443401at2759"/>
<sequence length="812" mass="89451">MRIDEKDEDALKAWVVKKLENISDADPEVLGEYIVVLLRNGNDSSDEQVKQDCLENLSDFLKDHTQKFVDDIFAAIQSKSFLASETSPPKTLTPTAPSFNPPTGPAARFGHSLGPNGLESQSQLRKRSWNNREESLPTDGRDAHYNRDDRNIKQMRRGGRTQDGFGGSGGQRGPSRGQQSPIGGMPGQGQVSMPQTGGFPQIQAQQPAFPPFDPNEMAALMAMTAAHMGFPNLPGQPQFSPNQPTSRYQQYTGRPMPPKKLGQRCRDYDNQGFCVRGSSCPYEHGNDRIVVPSAGAPEEYDPTNASLSTVAAGQSPTRTFNNSRGRSDRGRGDRRHDRGGRASFSMAGPNYDHSNTTIVVEQIPEEKFTEEDVRGFFGEFGKILEVNMKPYKRLAIVKYEDFFGARNAYHSPKTIFDNRFVKVYWYKPEQQHNLPSASAGAANGTNPATSKTFEAPEQKGDSDEMQIDMAEFTAKQAEAQKVHEEKLKKLQEAETRKEELLQKVKQQAEERKKLMAKLKLKEQPGKSSTALANGAGQEVTEANGGKKGMSVDEKSSTTDTLKAKLAELEAEAESRGMSLDEPLSEWGSFRGRGRGAGYRGRGTYVPFGRGFNSYRGAAGYRGRGGAPYVGGGVMRLDNRPKRVSVSLSRSGQEEWDEKKDEALRVHLMNNFEIQSVEPHPQRKDVQVVTFKERYVAETFLANTSVIEGVGKVDVAWVPNTTTAPAPIIAAPPVAKAESTPTVIAGEAKEGMNESKDNVTGDTEKNEQTKESKESKEPKDAKDVKMKDAKDTKDGKGTNEDAKDDDEAWMDVA</sequence>
<dbReference type="InterPro" id="IPR000571">
    <property type="entry name" value="Znf_CCCH"/>
</dbReference>
<dbReference type="Pfam" id="PF00076">
    <property type="entry name" value="RRM_1"/>
    <property type="match status" value="1"/>
</dbReference>
<dbReference type="InterPro" id="IPR045137">
    <property type="entry name" value="RBM26/27"/>
</dbReference>
<dbReference type="GO" id="GO:0005634">
    <property type="term" value="C:nucleus"/>
    <property type="evidence" value="ECO:0007669"/>
    <property type="project" value="TreeGrafter"/>
</dbReference>
<dbReference type="PROSITE" id="PS50102">
    <property type="entry name" value="RRM"/>
    <property type="match status" value="1"/>
</dbReference>
<evidence type="ECO:0000313" key="9">
    <source>
        <dbReference type="Proteomes" id="UP000799772"/>
    </source>
</evidence>
<feature type="compositionally biased region" description="Basic and acidic residues" evidence="5">
    <location>
        <begin position="549"/>
        <end position="559"/>
    </location>
</feature>
<feature type="compositionally biased region" description="Polar residues" evidence="5">
    <location>
        <begin position="235"/>
        <end position="252"/>
    </location>
</feature>
<evidence type="ECO:0000256" key="5">
    <source>
        <dbReference type="SAM" id="MobiDB-lite"/>
    </source>
</evidence>
<keyword evidence="4" id="KW-0863">Zinc-finger</keyword>
<evidence type="ECO:0000256" key="3">
    <source>
        <dbReference type="PROSITE-ProRule" id="PRU00176"/>
    </source>
</evidence>
<accession>A0A9P4IIF8</accession>
<dbReference type="SUPFAM" id="SSF54928">
    <property type="entry name" value="RNA-binding domain, RBD"/>
    <property type="match status" value="1"/>
</dbReference>
<dbReference type="SMART" id="SM00360">
    <property type="entry name" value="RRM"/>
    <property type="match status" value="1"/>
</dbReference>
<evidence type="ECO:0000259" key="6">
    <source>
        <dbReference type="PROSITE" id="PS50102"/>
    </source>
</evidence>
<dbReference type="PROSITE" id="PS50103">
    <property type="entry name" value="ZF_C3H1"/>
    <property type="match status" value="1"/>
</dbReference>
<dbReference type="FunFam" id="3.30.70.330:FF:000647">
    <property type="entry name" value="CCCH zinc finger and RRM domain protein"/>
    <property type="match status" value="1"/>
</dbReference>
<feature type="region of interest" description="Disordered" evidence="5">
    <location>
        <begin position="310"/>
        <end position="348"/>
    </location>
</feature>
<feature type="compositionally biased region" description="Basic and acidic residues" evidence="5">
    <location>
        <begin position="746"/>
        <end position="800"/>
    </location>
</feature>
<feature type="compositionally biased region" description="Acidic residues" evidence="5">
    <location>
        <begin position="801"/>
        <end position="812"/>
    </location>
</feature>
<keyword evidence="4" id="KW-0479">Metal-binding</keyword>
<dbReference type="PANTHER" id="PTHR14398">
    <property type="entry name" value="RNA RECOGNITION RRM/RNP DOMAIN"/>
    <property type="match status" value="1"/>
</dbReference>
<feature type="region of interest" description="Disordered" evidence="5">
    <location>
        <begin position="745"/>
        <end position="812"/>
    </location>
</feature>
<dbReference type="Pfam" id="PF01480">
    <property type="entry name" value="PWI"/>
    <property type="match status" value="1"/>
</dbReference>
<feature type="region of interest" description="Disordered" evidence="5">
    <location>
        <begin position="83"/>
        <end position="213"/>
    </location>
</feature>
<feature type="region of interest" description="Disordered" evidence="5">
    <location>
        <begin position="434"/>
        <end position="458"/>
    </location>
</feature>
<reference evidence="8" key="1">
    <citation type="journal article" date="2020" name="Stud. Mycol.">
        <title>101 Dothideomycetes genomes: a test case for predicting lifestyles and emergence of pathogens.</title>
        <authorList>
            <person name="Haridas S."/>
            <person name="Albert R."/>
            <person name="Binder M."/>
            <person name="Bloem J."/>
            <person name="Labutti K."/>
            <person name="Salamov A."/>
            <person name="Andreopoulos B."/>
            <person name="Baker S."/>
            <person name="Barry K."/>
            <person name="Bills G."/>
            <person name="Bluhm B."/>
            <person name="Cannon C."/>
            <person name="Castanera R."/>
            <person name="Culley D."/>
            <person name="Daum C."/>
            <person name="Ezra D."/>
            <person name="Gonzalez J."/>
            <person name="Henrissat B."/>
            <person name="Kuo A."/>
            <person name="Liang C."/>
            <person name="Lipzen A."/>
            <person name="Lutzoni F."/>
            <person name="Magnuson J."/>
            <person name="Mondo S."/>
            <person name="Nolan M."/>
            <person name="Ohm R."/>
            <person name="Pangilinan J."/>
            <person name="Park H.-J."/>
            <person name="Ramirez L."/>
            <person name="Alfaro M."/>
            <person name="Sun H."/>
            <person name="Tritt A."/>
            <person name="Yoshinaga Y."/>
            <person name="Zwiers L.-H."/>
            <person name="Turgeon B."/>
            <person name="Goodwin S."/>
            <person name="Spatafora J."/>
            <person name="Crous P."/>
            <person name="Grigoriev I."/>
        </authorList>
    </citation>
    <scope>NUCLEOTIDE SEQUENCE</scope>
    <source>
        <strain evidence="8">CBS 133067</strain>
    </source>
</reference>
<dbReference type="AlphaFoldDB" id="A0A9P4IIF8"/>
<dbReference type="PANTHER" id="PTHR14398:SF0">
    <property type="entry name" value="ZINC FINGER PROTEIN SWM"/>
    <property type="match status" value="1"/>
</dbReference>
<feature type="zinc finger region" description="C3H1-type" evidence="4">
    <location>
        <begin position="259"/>
        <end position="287"/>
    </location>
</feature>
<comment type="function">
    <text evidence="2">May be involved in the turnover of nuclear polyadenylated (pA+) RNA.</text>
</comment>
<dbReference type="InterPro" id="IPR035979">
    <property type="entry name" value="RBD_domain_sf"/>
</dbReference>
<dbReference type="Gene3D" id="3.30.70.330">
    <property type="match status" value="1"/>
</dbReference>
<organism evidence="8 9">
    <name type="scientific">Rhizodiscina lignyota</name>
    <dbReference type="NCBI Taxonomy" id="1504668"/>
    <lineage>
        <taxon>Eukaryota</taxon>
        <taxon>Fungi</taxon>
        <taxon>Dikarya</taxon>
        <taxon>Ascomycota</taxon>
        <taxon>Pezizomycotina</taxon>
        <taxon>Dothideomycetes</taxon>
        <taxon>Pleosporomycetidae</taxon>
        <taxon>Aulographales</taxon>
        <taxon>Rhizodiscinaceae</taxon>
        <taxon>Rhizodiscina</taxon>
    </lineage>
</organism>
<feature type="region of interest" description="Disordered" evidence="5">
    <location>
        <begin position="232"/>
        <end position="263"/>
    </location>
</feature>